<dbReference type="GO" id="GO:0016616">
    <property type="term" value="F:oxidoreductase activity, acting on the CH-OH group of donors, NAD or NADP as acceptor"/>
    <property type="evidence" value="ECO:0007669"/>
    <property type="project" value="InterPro"/>
</dbReference>
<dbReference type="SUPFAM" id="SSF51735">
    <property type="entry name" value="NAD(P)-binding Rossmann-fold domains"/>
    <property type="match status" value="1"/>
</dbReference>
<dbReference type="Proteomes" id="UP000292564">
    <property type="component" value="Unassembled WGS sequence"/>
</dbReference>
<dbReference type="PANTHER" id="PTHR48079:SF6">
    <property type="entry name" value="NAD(P)-BINDING DOMAIN-CONTAINING PROTEIN-RELATED"/>
    <property type="match status" value="1"/>
</dbReference>
<organism evidence="2 3">
    <name type="scientific">Krasilnikovia cinnamomea</name>
    <dbReference type="NCBI Taxonomy" id="349313"/>
    <lineage>
        <taxon>Bacteria</taxon>
        <taxon>Bacillati</taxon>
        <taxon>Actinomycetota</taxon>
        <taxon>Actinomycetes</taxon>
        <taxon>Micromonosporales</taxon>
        <taxon>Micromonosporaceae</taxon>
        <taxon>Krasilnikovia</taxon>
    </lineage>
</organism>
<dbReference type="OrthoDB" id="3174087at2"/>
<dbReference type="GO" id="GO:0006694">
    <property type="term" value="P:steroid biosynthetic process"/>
    <property type="evidence" value="ECO:0007669"/>
    <property type="project" value="InterPro"/>
</dbReference>
<proteinExistence type="predicted"/>
<protein>
    <submittedName>
        <fullName evidence="2">Nucleoside-diphosphate-sugar epimerase</fullName>
    </submittedName>
</protein>
<comment type="caution">
    <text evidence="2">The sequence shown here is derived from an EMBL/GenBank/DDBJ whole genome shotgun (WGS) entry which is preliminary data.</text>
</comment>
<dbReference type="AlphaFoldDB" id="A0A4V2G7W8"/>
<dbReference type="InterPro" id="IPR002225">
    <property type="entry name" value="3Beta_OHSteriod_DH/Estase"/>
</dbReference>
<dbReference type="InterPro" id="IPR051783">
    <property type="entry name" value="NAD(P)-dependent_oxidoreduct"/>
</dbReference>
<dbReference type="Pfam" id="PF01073">
    <property type="entry name" value="3Beta_HSD"/>
    <property type="match status" value="1"/>
</dbReference>
<dbReference type="EMBL" id="SHKY01000001">
    <property type="protein sequence ID" value="RZU54216.1"/>
    <property type="molecule type" value="Genomic_DNA"/>
</dbReference>
<dbReference type="PANTHER" id="PTHR48079">
    <property type="entry name" value="PROTEIN YEEZ"/>
    <property type="match status" value="1"/>
</dbReference>
<feature type="domain" description="3-beta hydroxysteroid dehydrogenase/isomerase" evidence="1">
    <location>
        <begin position="4"/>
        <end position="254"/>
    </location>
</feature>
<accession>A0A4V2G7W8</accession>
<dbReference type="GO" id="GO:0004029">
    <property type="term" value="F:aldehyde dehydrogenase (NAD+) activity"/>
    <property type="evidence" value="ECO:0007669"/>
    <property type="project" value="TreeGrafter"/>
</dbReference>
<evidence type="ECO:0000313" key="2">
    <source>
        <dbReference type="EMBL" id="RZU54216.1"/>
    </source>
</evidence>
<keyword evidence="3" id="KW-1185">Reference proteome</keyword>
<name>A0A4V2G7W8_9ACTN</name>
<sequence>MKILVTGASGFLGGHIAEAAVAADHDVRALLRPTAALSMDAGADRVEPVRGDLTDPASLAVATAGVDVVIHSAARVTDHGSPAQFHDTNVAGTQRLLAAARANGVSRFVFVSSPSAVMDGTDQVGIDESTPYPAKYLNLYSETKAAAERLVLAANEPGFTTSALRPRGIWGPRDWHGFMPRLIAKLRAGRLPDLSGGRTVLASLCHATNAAHACLLAAGSDRVGGRAYFVADAEVSDVWALIAEVGAMFGAAPPTRRVPPAVRDALVATIETVWRVPYLRDRYSPPLSRYSVALLTRSSTYDTSAAARDFGYAPLLDQPTGLRQLREWVDGIGGVDAFTRYVR</sequence>
<dbReference type="RefSeq" id="WP_130512602.1">
    <property type="nucleotide sequence ID" value="NZ_SHKY01000001.1"/>
</dbReference>
<dbReference type="Gene3D" id="3.40.50.720">
    <property type="entry name" value="NAD(P)-binding Rossmann-like Domain"/>
    <property type="match status" value="1"/>
</dbReference>
<dbReference type="InterPro" id="IPR036291">
    <property type="entry name" value="NAD(P)-bd_dom_sf"/>
</dbReference>
<gene>
    <name evidence="2" type="ORF">EV385_6164</name>
</gene>
<evidence type="ECO:0000313" key="3">
    <source>
        <dbReference type="Proteomes" id="UP000292564"/>
    </source>
</evidence>
<dbReference type="GO" id="GO:0005737">
    <property type="term" value="C:cytoplasm"/>
    <property type="evidence" value="ECO:0007669"/>
    <property type="project" value="TreeGrafter"/>
</dbReference>
<reference evidence="2 3" key="1">
    <citation type="submission" date="2019-02" db="EMBL/GenBank/DDBJ databases">
        <title>Sequencing the genomes of 1000 actinobacteria strains.</title>
        <authorList>
            <person name="Klenk H.-P."/>
        </authorList>
    </citation>
    <scope>NUCLEOTIDE SEQUENCE [LARGE SCALE GENOMIC DNA]</scope>
    <source>
        <strain evidence="2 3">DSM 45162</strain>
    </source>
</reference>
<evidence type="ECO:0000259" key="1">
    <source>
        <dbReference type="Pfam" id="PF01073"/>
    </source>
</evidence>